<comment type="caution">
    <text evidence="1">The sequence shown here is derived from an EMBL/GenBank/DDBJ whole genome shotgun (WGS) entry which is preliminary data.</text>
</comment>
<dbReference type="InterPro" id="IPR006379">
    <property type="entry name" value="HAD-SF_hydro_IIB"/>
</dbReference>
<dbReference type="InterPro" id="IPR023214">
    <property type="entry name" value="HAD_sf"/>
</dbReference>
<dbReference type="Proteomes" id="UP000214746">
    <property type="component" value="Unassembled WGS sequence"/>
</dbReference>
<gene>
    <name evidence="1" type="ORF">CBW46_007950</name>
</gene>
<dbReference type="InterPro" id="IPR000150">
    <property type="entry name" value="Cof"/>
</dbReference>
<dbReference type="EMBL" id="NHRJ02000003">
    <property type="protein sequence ID" value="PZE21291.1"/>
    <property type="molecule type" value="Genomic_DNA"/>
</dbReference>
<dbReference type="PANTHER" id="PTHR10000:SF25">
    <property type="entry name" value="PHOSPHATASE YKRA-RELATED"/>
    <property type="match status" value="1"/>
</dbReference>
<reference evidence="1" key="1">
    <citation type="submission" date="2018-06" db="EMBL/GenBank/DDBJ databases">
        <title>Paenibacillus xerothermodurans sp. nov. an extremely dry heat resistant spore forming bacterium isolated from the soil of Cape Canaveral, Florida.</title>
        <authorList>
            <person name="Seuylemezian A."/>
            <person name="Kaur N."/>
            <person name="Patil P."/>
            <person name="Patil P."/>
            <person name="Mayilraj S."/>
            <person name="Vaishampayan P."/>
        </authorList>
    </citation>
    <scope>NUCLEOTIDE SEQUENCE [LARGE SCALE GENOMIC DNA]</scope>
    <source>
        <strain evidence="1">ATCC 27380</strain>
    </source>
</reference>
<dbReference type="Gene3D" id="3.30.1240.10">
    <property type="match status" value="1"/>
</dbReference>
<dbReference type="Gene3D" id="3.40.50.1000">
    <property type="entry name" value="HAD superfamily/HAD-like"/>
    <property type="match status" value="1"/>
</dbReference>
<dbReference type="SFLD" id="SFLDG01140">
    <property type="entry name" value="C2.B:_Phosphomannomutase_and_P"/>
    <property type="match status" value="1"/>
</dbReference>
<keyword evidence="2" id="KW-1185">Reference proteome</keyword>
<sequence>MQKNSEVNIMIKLVAFDVDGTLRDREYLPKSTRRALHTLKEHGITLALCTGRSEYEMKALWTELEIDWAVTCNGSHIGHQGKTVFDNPFSRETVQDWLELAERLNHTLLLYGAELMFTNRANDPHFLQAQKEIGFMEPVLLKDGDEVPNIYQCIVFCNEEDEAHYVKGERSRYYIHRWRPWAVDINPNGMHKALGLQKLLDHLNLMPQEVAAFGDGLNDLELLESVGMGIAMGNGGELLKKKARFVTKPLREDGIEYAVHKWIIAPGGEL</sequence>
<dbReference type="Pfam" id="PF08282">
    <property type="entry name" value="Hydrolase_3"/>
    <property type="match status" value="1"/>
</dbReference>
<keyword evidence="1" id="KW-0378">Hydrolase</keyword>
<protein>
    <submittedName>
        <fullName evidence="1">Cof-type HAD-IIB family hydrolase</fullName>
    </submittedName>
</protein>
<name>A0A2W1NDU6_PAEXE</name>
<dbReference type="SFLD" id="SFLDS00003">
    <property type="entry name" value="Haloacid_Dehalogenase"/>
    <property type="match status" value="1"/>
</dbReference>
<evidence type="ECO:0000313" key="2">
    <source>
        <dbReference type="Proteomes" id="UP000214746"/>
    </source>
</evidence>
<dbReference type="PANTHER" id="PTHR10000">
    <property type="entry name" value="PHOSPHOSERINE PHOSPHATASE"/>
    <property type="match status" value="1"/>
</dbReference>
<dbReference type="NCBIfam" id="TIGR01484">
    <property type="entry name" value="HAD-SF-IIB"/>
    <property type="match status" value="1"/>
</dbReference>
<organism evidence="1 2">
    <name type="scientific">Paenibacillus xerothermodurans</name>
    <dbReference type="NCBI Taxonomy" id="1977292"/>
    <lineage>
        <taxon>Bacteria</taxon>
        <taxon>Bacillati</taxon>
        <taxon>Bacillota</taxon>
        <taxon>Bacilli</taxon>
        <taxon>Bacillales</taxon>
        <taxon>Paenibacillaceae</taxon>
        <taxon>Paenibacillus</taxon>
    </lineage>
</organism>
<dbReference type="AlphaFoldDB" id="A0A2W1NDU6"/>
<evidence type="ECO:0000313" key="1">
    <source>
        <dbReference type="EMBL" id="PZE21291.1"/>
    </source>
</evidence>
<dbReference type="GO" id="GO:0016791">
    <property type="term" value="F:phosphatase activity"/>
    <property type="evidence" value="ECO:0007669"/>
    <property type="project" value="TreeGrafter"/>
</dbReference>
<dbReference type="SUPFAM" id="SSF56784">
    <property type="entry name" value="HAD-like"/>
    <property type="match status" value="1"/>
</dbReference>
<dbReference type="NCBIfam" id="TIGR00099">
    <property type="entry name" value="Cof-subfamily"/>
    <property type="match status" value="1"/>
</dbReference>
<dbReference type="InterPro" id="IPR036412">
    <property type="entry name" value="HAD-like_sf"/>
</dbReference>
<accession>A0A2W1NDU6</accession>
<proteinExistence type="predicted"/>
<dbReference type="PROSITE" id="PS01229">
    <property type="entry name" value="COF_2"/>
    <property type="match status" value="1"/>
</dbReference>
<dbReference type="GO" id="GO:0005829">
    <property type="term" value="C:cytosol"/>
    <property type="evidence" value="ECO:0007669"/>
    <property type="project" value="TreeGrafter"/>
</dbReference>
<dbReference type="GO" id="GO:0000287">
    <property type="term" value="F:magnesium ion binding"/>
    <property type="evidence" value="ECO:0007669"/>
    <property type="project" value="TreeGrafter"/>
</dbReference>